<accession>A0A8X6T1Z9</accession>
<comment type="caution">
    <text evidence="2">The sequence shown here is derived from an EMBL/GenBank/DDBJ whole genome shotgun (WGS) entry which is preliminary data.</text>
</comment>
<sequence length="141" mass="15475">MTLSILFNSVYLFISNYAKPFLRWPKTLPPLPASRQCRDSGKPLRSPAAKRQHYALLAGWPAATVLLASPRCLRQATPPARSHKRHRHGCRASEHAATLRLASAAHRGAANPRNSRTARLKRSALRTLTGRRPRSAAAAAA</sequence>
<dbReference type="AlphaFoldDB" id="A0A8X6T1Z9"/>
<name>A0A8X6T1Z9_NEPPI</name>
<gene>
    <name evidence="2" type="ORF">NPIL_611951</name>
</gene>
<dbReference type="EMBL" id="BMAW01050252">
    <property type="protein sequence ID" value="GFS74425.1"/>
    <property type="molecule type" value="Genomic_DNA"/>
</dbReference>
<organism evidence="2 3">
    <name type="scientific">Nephila pilipes</name>
    <name type="common">Giant wood spider</name>
    <name type="synonym">Nephila maculata</name>
    <dbReference type="NCBI Taxonomy" id="299642"/>
    <lineage>
        <taxon>Eukaryota</taxon>
        <taxon>Metazoa</taxon>
        <taxon>Ecdysozoa</taxon>
        <taxon>Arthropoda</taxon>
        <taxon>Chelicerata</taxon>
        <taxon>Arachnida</taxon>
        <taxon>Araneae</taxon>
        <taxon>Araneomorphae</taxon>
        <taxon>Entelegynae</taxon>
        <taxon>Araneoidea</taxon>
        <taxon>Nephilidae</taxon>
        <taxon>Nephila</taxon>
    </lineage>
</organism>
<dbReference type="Proteomes" id="UP000887013">
    <property type="component" value="Unassembled WGS sequence"/>
</dbReference>
<feature type="compositionally biased region" description="Basic residues" evidence="1">
    <location>
        <begin position="116"/>
        <end position="134"/>
    </location>
</feature>
<feature type="region of interest" description="Disordered" evidence="1">
    <location>
        <begin position="103"/>
        <end position="141"/>
    </location>
</feature>
<evidence type="ECO:0000256" key="1">
    <source>
        <dbReference type="SAM" id="MobiDB-lite"/>
    </source>
</evidence>
<reference evidence="2" key="1">
    <citation type="submission" date="2020-08" db="EMBL/GenBank/DDBJ databases">
        <title>Multicomponent nature underlies the extraordinary mechanical properties of spider dragline silk.</title>
        <authorList>
            <person name="Kono N."/>
            <person name="Nakamura H."/>
            <person name="Mori M."/>
            <person name="Yoshida Y."/>
            <person name="Ohtoshi R."/>
            <person name="Malay A.D."/>
            <person name="Moran D.A.P."/>
            <person name="Tomita M."/>
            <person name="Numata K."/>
            <person name="Arakawa K."/>
        </authorList>
    </citation>
    <scope>NUCLEOTIDE SEQUENCE</scope>
</reference>
<keyword evidence="3" id="KW-1185">Reference proteome</keyword>
<evidence type="ECO:0000313" key="2">
    <source>
        <dbReference type="EMBL" id="GFS74425.1"/>
    </source>
</evidence>
<protein>
    <submittedName>
        <fullName evidence="2">Uncharacterized protein</fullName>
    </submittedName>
</protein>
<proteinExistence type="predicted"/>
<evidence type="ECO:0000313" key="3">
    <source>
        <dbReference type="Proteomes" id="UP000887013"/>
    </source>
</evidence>